<dbReference type="InterPro" id="IPR019079">
    <property type="entry name" value="Capsule_synth_CapA"/>
</dbReference>
<dbReference type="PANTHER" id="PTHR33393">
    <property type="entry name" value="POLYGLUTAMINE SYNTHESIS ACCESSORY PROTEIN RV0574C-RELATED"/>
    <property type="match status" value="1"/>
</dbReference>
<dbReference type="SUPFAM" id="SSF56601">
    <property type="entry name" value="beta-lactamase/transpeptidase-like"/>
    <property type="match status" value="1"/>
</dbReference>
<proteinExistence type="inferred from homology"/>
<dbReference type="CDD" id="cd07381">
    <property type="entry name" value="MPP_CapA"/>
    <property type="match status" value="2"/>
</dbReference>
<sequence length="944" mass="104908">MQITKKIIHHGVWVILAIIIGILIVFLLAKGGNTVYSFADSKINELKQNLVKKDILKDQISPPQASKKTEPPLDYFAKDPDKSLEVSALVYLVGDLETGEIILSKNINETFPIASVSKLMTASLSDKDNELLYPLLLKSSNSTAEKIARNEGRDNFIIKMNQKAASLGLFNTAFKDPSGLSSSNISTASDLFKFARYLRKNENYIFEITNNTTVKVGNDNWININGLAQKKDFLGGKTGYTSAAQRTLVSIFEMPSEKDREIALILLQSTNRIKDVETILSYLKDNIYYGERGDDGVSLVVLKENILEADENRSGKASLMFVGDIMMDRGVKMSIQKNFLDNQMFLFENMEYLKKADILFGNLEGPVSDKGKDLGNLYSFRMNPETISTLDKAGFDVLSVANNHAGDWGQEAFEDTLARFEESNILAVGGGLNETEAKRPKIINVNDLKIGFLGFSDVGPDWMKVEGEKPGILLTRSLDFTETIRGASQQVDLLVVTFHFGDEYVEYNERQEKLAHLAIDSGAKIIIGHHPHVEQATEFYNGGIIAYSLGNFIFDQYFSDKTMKGLMLEIEIEEKKIKQIIKKTVQLNQFYQPSLTSSEIITPPEDVVNLFLKNTINDKKGEISIEIGWVGDIFPFPNKETQLGEDIFSDVKSVLKEPDIMIGNLEGVLTDNGTSKCDYEYFNKETCFTFRGSPSFANELSQAGFDVINLSNNHNFDYGQDGYLNTISVLDRSGLSSVRDKNIITKKIDNFDIAIVGFSTSPRSASLLDYNEIENLIKQAKKQADLVIALFHGGAEGVDKGNIPDSNEFYLDEDRGNLRKAARVAVDSGADLVVGSGPHILRGMEFYNGKLIAYSLGNFAGDKSSRWDKSLETSAMLMISLKNNGEWNNGKIIPIKIDSDGHPKISKTDEAISQINNLSKEDFAQNSVIISKNGEISPPIITIE</sequence>
<dbReference type="SMART" id="SM00854">
    <property type="entry name" value="PGA_cap"/>
    <property type="match status" value="2"/>
</dbReference>
<comment type="caution">
    <text evidence="4">The sequence shown here is derived from an EMBL/GenBank/DDBJ whole genome shotgun (WGS) entry which is preliminary data.</text>
</comment>
<evidence type="ECO:0000313" key="5">
    <source>
        <dbReference type="Proteomes" id="UP000185809"/>
    </source>
</evidence>
<feature type="domain" description="Capsule synthesis protein CapA" evidence="3">
    <location>
        <begin position="626"/>
        <end position="863"/>
    </location>
</feature>
<dbReference type="InterPro" id="IPR012338">
    <property type="entry name" value="Beta-lactam/transpept-like"/>
</dbReference>
<keyword evidence="2" id="KW-0812">Transmembrane</keyword>
<dbReference type="Pfam" id="PF09587">
    <property type="entry name" value="PGA_cap"/>
    <property type="match status" value="2"/>
</dbReference>
<dbReference type="AlphaFoldDB" id="A0A1F6X0Z0"/>
<dbReference type="PANTHER" id="PTHR33393:SF11">
    <property type="entry name" value="POLYGLUTAMINE SYNTHESIS ACCESSORY PROTEIN RV0574C-RELATED"/>
    <property type="match status" value="1"/>
</dbReference>
<evidence type="ECO:0000259" key="3">
    <source>
        <dbReference type="SMART" id="SM00854"/>
    </source>
</evidence>
<keyword evidence="2" id="KW-1133">Transmembrane helix</keyword>
<keyword evidence="2" id="KW-0472">Membrane</keyword>
<dbReference type="GO" id="GO:0006508">
    <property type="term" value="P:proteolysis"/>
    <property type="evidence" value="ECO:0007669"/>
    <property type="project" value="InterPro"/>
</dbReference>
<dbReference type="SUPFAM" id="SSF56300">
    <property type="entry name" value="Metallo-dependent phosphatases"/>
    <property type="match status" value="2"/>
</dbReference>
<protein>
    <recommendedName>
        <fullName evidence="3">Capsule synthesis protein CapA domain-containing protein</fullName>
    </recommendedName>
</protein>
<organism evidence="4 5">
    <name type="scientific">Candidatus Nomurabacteria bacterium RIFCSPLOWO2_01_FULL_33_24</name>
    <dbReference type="NCBI Taxonomy" id="1801765"/>
    <lineage>
        <taxon>Bacteria</taxon>
        <taxon>Candidatus Nomuraibacteriota</taxon>
    </lineage>
</organism>
<gene>
    <name evidence="4" type="ORF">A2995_00645</name>
</gene>
<dbReference type="Pfam" id="PF00768">
    <property type="entry name" value="Peptidase_S11"/>
    <property type="match status" value="1"/>
</dbReference>
<evidence type="ECO:0000256" key="1">
    <source>
        <dbReference type="ARBA" id="ARBA00005662"/>
    </source>
</evidence>
<evidence type="ECO:0000313" key="4">
    <source>
        <dbReference type="EMBL" id="OGI87773.1"/>
    </source>
</evidence>
<dbReference type="InterPro" id="IPR001967">
    <property type="entry name" value="Peptidase_S11_N"/>
</dbReference>
<name>A0A1F6X0Z0_9BACT</name>
<dbReference type="Gene3D" id="3.40.710.10">
    <property type="entry name" value="DD-peptidase/beta-lactamase superfamily"/>
    <property type="match status" value="2"/>
</dbReference>
<dbReference type="InterPro" id="IPR029052">
    <property type="entry name" value="Metallo-depent_PP-like"/>
</dbReference>
<comment type="similarity">
    <text evidence="1">Belongs to the CapA family.</text>
</comment>
<feature type="domain" description="Capsule synthesis protein CapA" evidence="3">
    <location>
        <begin position="318"/>
        <end position="556"/>
    </location>
</feature>
<dbReference type="Gene3D" id="3.60.21.10">
    <property type="match status" value="2"/>
</dbReference>
<dbReference type="EMBL" id="MFUP01000008">
    <property type="protein sequence ID" value="OGI87773.1"/>
    <property type="molecule type" value="Genomic_DNA"/>
</dbReference>
<dbReference type="InterPro" id="IPR052169">
    <property type="entry name" value="CW_Biosynth-Accessory"/>
</dbReference>
<reference evidence="4 5" key="1">
    <citation type="journal article" date="2016" name="Nat. Commun.">
        <title>Thousands of microbial genomes shed light on interconnected biogeochemical processes in an aquifer system.</title>
        <authorList>
            <person name="Anantharaman K."/>
            <person name="Brown C.T."/>
            <person name="Hug L.A."/>
            <person name="Sharon I."/>
            <person name="Castelle C.J."/>
            <person name="Probst A.J."/>
            <person name="Thomas B.C."/>
            <person name="Singh A."/>
            <person name="Wilkins M.J."/>
            <person name="Karaoz U."/>
            <person name="Brodie E.L."/>
            <person name="Williams K.H."/>
            <person name="Hubbard S.S."/>
            <person name="Banfield J.F."/>
        </authorList>
    </citation>
    <scope>NUCLEOTIDE SEQUENCE [LARGE SCALE GENOMIC DNA]</scope>
</reference>
<dbReference type="GO" id="GO:0009002">
    <property type="term" value="F:serine-type D-Ala-D-Ala carboxypeptidase activity"/>
    <property type="evidence" value="ECO:0007669"/>
    <property type="project" value="InterPro"/>
</dbReference>
<dbReference type="Proteomes" id="UP000185809">
    <property type="component" value="Unassembled WGS sequence"/>
</dbReference>
<accession>A0A1F6X0Z0</accession>
<feature type="transmembrane region" description="Helical" evidence="2">
    <location>
        <begin position="12"/>
        <end position="29"/>
    </location>
</feature>
<evidence type="ECO:0000256" key="2">
    <source>
        <dbReference type="SAM" id="Phobius"/>
    </source>
</evidence>